<sequence length="68" mass="7354">MLLTLLVPSVSEHRHCPNSHLTQLNGTALVPGAVHSHSHASSYISSSAAASSGGNWLRVLWLNRSRPW</sequence>
<keyword evidence="2" id="KW-1185">Reference proteome</keyword>
<reference evidence="1 2" key="3">
    <citation type="journal article" date="2015" name="Genome Announc.">
        <title>Draft Genome Sequence of the Archiascomycetous Yeast Saitoella complicata.</title>
        <authorList>
            <person name="Yamauchi K."/>
            <person name="Kondo S."/>
            <person name="Hamamoto M."/>
            <person name="Takahashi Y."/>
            <person name="Ogura Y."/>
            <person name="Hayashi T."/>
            <person name="Nishida H."/>
        </authorList>
    </citation>
    <scope>NUCLEOTIDE SEQUENCE [LARGE SCALE GENOMIC DNA]</scope>
    <source>
        <strain evidence="1 2">NRRL Y-17804</strain>
    </source>
</reference>
<evidence type="ECO:0000313" key="1">
    <source>
        <dbReference type="EMBL" id="GAO46971.1"/>
    </source>
</evidence>
<proteinExistence type="predicted"/>
<organism evidence="1 2">
    <name type="scientific">Saitoella complicata (strain BCRC 22490 / CBS 7301 / JCM 7358 / NBRC 10748 / NRRL Y-17804)</name>
    <dbReference type="NCBI Taxonomy" id="698492"/>
    <lineage>
        <taxon>Eukaryota</taxon>
        <taxon>Fungi</taxon>
        <taxon>Dikarya</taxon>
        <taxon>Ascomycota</taxon>
        <taxon>Taphrinomycotina</taxon>
        <taxon>Taphrinomycotina incertae sedis</taxon>
        <taxon>Saitoella</taxon>
    </lineage>
</organism>
<dbReference type="AlphaFoldDB" id="A0A0E9NBA1"/>
<reference evidence="1 2" key="1">
    <citation type="journal article" date="2011" name="J. Gen. Appl. Microbiol.">
        <title>Draft genome sequencing of the enigmatic yeast Saitoella complicata.</title>
        <authorList>
            <person name="Nishida H."/>
            <person name="Hamamoto M."/>
            <person name="Sugiyama J."/>
        </authorList>
    </citation>
    <scope>NUCLEOTIDE SEQUENCE [LARGE SCALE GENOMIC DNA]</scope>
    <source>
        <strain evidence="1 2">NRRL Y-17804</strain>
    </source>
</reference>
<name>A0A0E9NBA1_SAICN</name>
<dbReference type="EMBL" id="BACD03000006">
    <property type="protein sequence ID" value="GAO46971.1"/>
    <property type="molecule type" value="Genomic_DNA"/>
</dbReference>
<reference evidence="1 2" key="2">
    <citation type="journal article" date="2014" name="J. Gen. Appl. Microbiol.">
        <title>The early diverging ascomycetous budding yeast Saitoella complicata has three histone deacetylases belonging to the Clr6, Hos2, and Rpd3 lineages.</title>
        <authorList>
            <person name="Nishida H."/>
            <person name="Matsumoto T."/>
            <person name="Kondo S."/>
            <person name="Hamamoto M."/>
            <person name="Yoshikawa H."/>
        </authorList>
    </citation>
    <scope>NUCLEOTIDE SEQUENCE [LARGE SCALE GENOMIC DNA]</scope>
    <source>
        <strain evidence="1 2">NRRL Y-17804</strain>
    </source>
</reference>
<accession>A0A0E9NBA1</accession>
<protein>
    <submittedName>
        <fullName evidence="1">Uncharacterized protein</fullName>
    </submittedName>
</protein>
<evidence type="ECO:0000313" key="2">
    <source>
        <dbReference type="Proteomes" id="UP000033140"/>
    </source>
</evidence>
<dbReference type="Proteomes" id="UP000033140">
    <property type="component" value="Unassembled WGS sequence"/>
</dbReference>
<comment type="caution">
    <text evidence="1">The sequence shown here is derived from an EMBL/GenBank/DDBJ whole genome shotgun (WGS) entry which is preliminary data.</text>
</comment>
<gene>
    <name evidence="1" type="ORF">G7K_1188-t1</name>
</gene>